<name>A0A1H3GEE0_EUBBA</name>
<evidence type="ECO:0000313" key="1">
    <source>
        <dbReference type="EMBL" id="SDY01417.1"/>
    </source>
</evidence>
<dbReference type="STRING" id="1528.SAMN04488579_11377"/>
<accession>A0A1H3GEE0</accession>
<reference evidence="2" key="1">
    <citation type="submission" date="2016-10" db="EMBL/GenBank/DDBJ databases">
        <authorList>
            <person name="Varghese N."/>
            <person name="Submissions S."/>
        </authorList>
    </citation>
    <scope>NUCLEOTIDE SEQUENCE [LARGE SCALE GENOMIC DNA]</scope>
    <source>
        <strain evidence="2">VPI 5359</strain>
    </source>
</reference>
<dbReference type="Gene3D" id="2.160.10.10">
    <property type="entry name" value="Hexapeptide repeat proteins"/>
    <property type="match status" value="1"/>
</dbReference>
<keyword evidence="2" id="KW-1185">Reference proteome</keyword>
<organism evidence="1 2">
    <name type="scientific">Eubacterium barkeri</name>
    <name type="common">Clostridium barkeri</name>
    <dbReference type="NCBI Taxonomy" id="1528"/>
    <lineage>
        <taxon>Bacteria</taxon>
        <taxon>Bacillati</taxon>
        <taxon>Bacillota</taxon>
        <taxon>Clostridia</taxon>
        <taxon>Eubacteriales</taxon>
        <taxon>Eubacteriaceae</taxon>
        <taxon>Eubacterium</taxon>
    </lineage>
</organism>
<sequence length="86" mass="9983">MNTSRMTKIIRMAIMSNGFQRANYLKKKNVFCKIGENCFWQPRNFPPEAKLIKIGDNVSIASEVLFINHDVMHYGFSNKNIQKITT</sequence>
<gene>
    <name evidence="1" type="ORF">SAMN04488579_11377</name>
</gene>
<proteinExistence type="predicted"/>
<dbReference type="EMBL" id="FNOU01000013">
    <property type="protein sequence ID" value="SDY01417.1"/>
    <property type="molecule type" value="Genomic_DNA"/>
</dbReference>
<dbReference type="AlphaFoldDB" id="A0A1H3GEE0"/>
<protein>
    <submittedName>
        <fullName evidence="1">Uncharacterized protein</fullName>
    </submittedName>
</protein>
<dbReference type="Proteomes" id="UP000199652">
    <property type="component" value="Unassembled WGS sequence"/>
</dbReference>
<evidence type="ECO:0000313" key="2">
    <source>
        <dbReference type="Proteomes" id="UP000199652"/>
    </source>
</evidence>